<evidence type="ECO:0000313" key="2">
    <source>
        <dbReference type="EMBL" id="KAL3363831.1"/>
    </source>
</evidence>
<dbReference type="EMBL" id="JBJKTR010000007">
    <property type="protein sequence ID" value="KAL3363831.1"/>
    <property type="molecule type" value="Genomic_DNA"/>
</dbReference>
<dbReference type="Proteomes" id="UP001627284">
    <property type="component" value="Unassembled WGS sequence"/>
</dbReference>
<organism evidence="2 3">
    <name type="scientific">Solanum stoloniferum</name>
    <dbReference type="NCBI Taxonomy" id="62892"/>
    <lineage>
        <taxon>Eukaryota</taxon>
        <taxon>Viridiplantae</taxon>
        <taxon>Streptophyta</taxon>
        <taxon>Embryophyta</taxon>
        <taxon>Tracheophyta</taxon>
        <taxon>Spermatophyta</taxon>
        <taxon>Magnoliopsida</taxon>
        <taxon>eudicotyledons</taxon>
        <taxon>Gunneridae</taxon>
        <taxon>Pentapetalae</taxon>
        <taxon>asterids</taxon>
        <taxon>lamiids</taxon>
        <taxon>Solanales</taxon>
        <taxon>Solanaceae</taxon>
        <taxon>Solanoideae</taxon>
        <taxon>Solaneae</taxon>
        <taxon>Solanum</taxon>
    </lineage>
</organism>
<keyword evidence="1" id="KW-0472">Membrane</keyword>
<accession>A0ABD2U5J1</accession>
<keyword evidence="3" id="KW-1185">Reference proteome</keyword>
<proteinExistence type="predicted"/>
<keyword evidence="1" id="KW-1133">Transmembrane helix</keyword>
<evidence type="ECO:0008006" key="4">
    <source>
        <dbReference type="Google" id="ProtNLM"/>
    </source>
</evidence>
<feature type="transmembrane region" description="Helical" evidence="1">
    <location>
        <begin position="12"/>
        <end position="29"/>
    </location>
</feature>
<comment type="caution">
    <text evidence="2">The sequence shown here is derived from an EMBL/GenBank/DDBJ whole genome shotgun (WGS) entry which is preliminary data.</text>
</comment>
<feature type="non-terminal residue" evidence="2">
    <location>
        <position position="1"/>
    </location>
</feature>
<protein>
    <recommendedName>
        <fullName evidence="4">Bifunctional inhibitor/plant lipid transfer protein/seed storage helical domain-containing protein</fullName>
    </recommendedName>
</protein>
<evidence type="ECO:0000256" key="1">
    <source>
        <dbReference type="SAM" id="Phobius"/>
    </source>
</evidence>
<name>A0ABD2U5J1_9SOLN</name>
<sequence>SFSSHPYPSTFFSHISSSSFSLVTFVYSLSTKNMASQKSPIFVPILFSFTLIFFTLQAAAAASAKTPAKKVLNCLPSELMHLASACFPMEESPVDSDDLCCELVKSVTSSSESDRHYDLKECLCTAATINRIVIGRDRRVSKVVGSCTGETTARYNCFSDI</sequence>
<dbReference type="AlphaFoldDB" id="A0ABD2U5J1"/>
<evidence type="ECO:0000313" key="3">
    <source>
        <dbReference type="Proteomes" id="UP001627284"/>
    </source>
</evidence>
<feature type="transmembrane region" description="Helical" evidence="1">
    <location>
        <begin position="41"/>
        <end position="64"/>
    </location>
</feature>
<keyword evidence="1" id="KW-0812">Transmembrane</keyword>
<gene>
    <name evidence="2" type="ORF">AABB24_012860</name>
</gene>
<reference evidence="2 3" key="1">
    <citation type="submission" date="2024-05" db="EMBL/GenBank/DDBJ databases">
        <title>De novo assembly of an allotetraploid wild potato.</title>
        <authorList>
            <person name="Hosaka A.J."/>
        </authorList>
    </citation>
    <scope>NUCLEOTIDE SEQUENCE [LARGE SCALE GENOMIC DNA]</scope>
    <source>
        <tissue evidence="2">Young leaves</tissue>
    </source>
</reference>